<keyword evidence="2" id="KW-0808">Transferase</keyword>
<name>J9CZ57_9ZZZZ</name>
<dbReference type="AlphaFoldDB" id="J9CZ57"/>
<keyword evidence="2" id="KW-0695">RNA-directed DNA polymerase</keyword>
<evidence type="ECO:0000313" key="2">
    <source>
        <dbReference type="EMBL" id="EJX05541.1"/>
    </source>
</evidence>
<reference evidence="2" key="1">
    <citation type="journal article" date="2012" name="PLoS ONE">
        <title>Gene sets for utilization of primary and secondary nutrition supplies in the distal gut of endangered iberian lynx.</title>
        <authorList>
            <person name="Alcaide M."/>
            <person name="Messina E."/>
            <person name="Richter M."/>
            <person name="Bargiela R."/>
            <person name="Peplies J."/>
            <person name="Huws S.A."/>
            <person name="Newbold C.J."/>
            <person name="Golyshin P.N."/>
            <person name="Simon M.A."/>
            <person name="Lopez G."/>
            <person name="Yakimov M.M."/>
            <person name="Ferrer M."/>
        </authorList>
    </citation>
    <scope>NUCLEOTIDE SEQUENCE</scope>
</reference>
<comment type="caution">
    <text evidence="2">The sequence shown here is derived from an EMBL/GenBank/DDBJ whole genome shotgun (WGS) entry which is preliminary data.</text>
</comment>
<accession>J9CZ57</accession>
<sequence>MLGMHMKGKCNLTIHQKSKAKLKSRLKELTSRSNGWGYEKRKAKLNAFIRGWVGYYYLAQTKVFLERTDEWLRRRIRMCIWKAWKNPRTRIANLKRCGVLDWQAYQWGNTRLGYWRVADSRLVTLAMSNDKLKRAGYKTMLDSYLEWYPK</sequence>
<dbReference type="Pfam" id="PF08388">
    <property type="entry name" value="GIIM"/>
    <property type="match status" value="1"/>
</dbReference>
<feature type="domain" description="Group II intron maturase-specific" evidence="1">
    <location>
        <begin position="21"/>
        <end position="98"/>
    </location>
</feature>
<dbReference type="EMBL" id="AMCI01001439">
    <property type="protein sequence ID" value="EJX05541.1"/>
    <property type="molecule type" value="Genomic_DNA"/>
</dbReference>
<gene>
    <name evidence="2" type="ORF">EVA_06359</name>
</gene>
<evidence type="ECO:0000259" key="1">
    <source>
        <dbReference type="Pfam" id="PF08388"/>
    </source>
</evidence>
<dbReference type="InterPro" id="IPR013597">
    <property type="entry name" value="Mat_intron_G2"/>
</dbReference>
<dbReference type="GO" id="GO:0003964">
    <property type="term" value="F:RNA-directed DNA polymerase activity"/>
    <property type="evidence" value="ECO:0007669"/>
    <property type="project" value="UniProtKB-KW"/>
</dbReference>
<organism evidence="2">
    <name type="scientific">gut metagenome</name>
    <dbReference type="NCBI Taxonomy" id="749906"/>
    <lineage>
        <taxon>unclassified sequences</taxon>
        <taxon>metagenomes</taxon>
        <taxon>organismal metagenomes</taxon>
    </lineage>
</organism>
<proteinExistence type="predicted"/>
<protein>
    <submittedName>
        <fullName evidence="2">RNA-directed DNA polymerase (Reverse transcriptase)</fullName>
    </submittedName>
</protein>
<keyword evidence="2" id="KW-0548">Nucleotidyltransferase</keyword>